<evidence type="ECO:0000313" key="3">
    <source>
        <dbReference type="Proteomes" id="UP001293254"/>
    </source>
</evidence>
<dbReference type="AlphaFoldDB" id="A0AAE1XZP4"/>
<dbReference type="PANTHER" id="PTHR35296:SF8">
    <property type="entry name" value="SMALL AUXIN-UP RNA-RELATED"/>
    <property type="match status" value="1"/>
</dbReference>
<evidence type="ECO:0000313" key="2">
    <source>
        <dbReference type="EMBL" id="KAK4420584.1"/>
    </source>
</evidence>
<reference evidence="2" key="2">
    <citation type="journal article" date="2024" name="Plant">
        <title>Genomic evolution and insights into agronomic trait innovations of Sesamum species.</title>
        <authorList>
            <person name="Miao H."/>
            <person name="Wang L."/>
            <person name="Qu L."/>
            <person name="Liu H."/>
            <person name="Sun Y."/>
            <person name="Le M."/>
            <person name="Wang Q."/>
            <person name="Wei S."/>
            <person name="Zheng Y."/>
            <person name="Lin W."/>
            <person name="Duan Y."/>
            <person name="Cao H."/>
            <person name="Xiong S."/>
            <person name="Wang X."/>
            <person name="Wei L."/>
            <person name="Li C."/>
            <person name="Ma Q."/>
            <person name="Ju M."/>
            <person name="Zhao R."/>
            <person name="Li G."/>
            <person name="Mu C."/>
            <person name="Tian Q."/>
            <person name="Mei H."/>
            <person name="Zhang T."/>
            <person name="Gao T."/>
            <person name="Zhang H."/>
        </authorList>
    </citation>
    <scope>NUCLEOTIDE SEQUENCE</scope>
    <source>
        <strain evidence="2">3651</strain>
    </source>
</reference>
<proteinExistence type="inferred from homology"/>
<comment type="similarity">
    <text evidence="1">Belongs to the ARG7 family.</text>
</comment>
<dbReference type="GO" id="GO:0009733">
    <property type="term" value="P:response to auxin"/>
    <property type="evidence" value="ECO:0007669"/>
    <property type="project" value="InterPro"/>
</dbReference>
<protein>
    <submittedName>
        <fullName evidence="2">Auxin-responsive protein SAUR76</fullName>
    </submittedName>
</protein>
<accession>A0AAE1XZP4</accession>
<evidence type="ECO:0000256" key="1">
    <source>
        <dbReference type="ARBA" id="ARBA00006974"/>
    </source>
</evidence>
<gene>
    <name evidence="2" type="ORF">Salat_2008900</name>
</gene>
<comment type="caution">
    <text evidence="2">The sequence shown here is derived from an EMBL/GenBank/DDBJ whole genome shotgun (WGS) entry which is preliminary data.</text>
</comment>
<dbReference type="PANTHER" id="PTHR35296">
    <property type="entry name" value="EXPRESSED PROTEIN"/>
    <property type="match status" value="1"/>
</dbReference>
<keyword evidence="3" id="KW-1185">Reference proteome</keyword>
<organism evidence="2 3">
    <name type="scientific">Sesamum alatum</name>
    <dbReference type="NCBI Taxonomy" id="300844"/>
    <lineage>
        <taxon>Eukaryota</taxon>
        <taxon>Viridiplantae</taxon>
        <taxon>Streptophyta</taxon>
        <taxon>Embryophyta</taxon>
        <taxon>Tracheophyta</taxon>
        <taxon>Spermatophyta</taxon>
        <taxon>Magnoliopsida</taxon>
        <taxon>eudicotyledons</taxon>
        <taxon>Gunneridae</taxon>
        <taxon>Pentapetalae</taxon>
        <taxon>asterids</taxon>
        <taxon>lamiids</taxon>
        <taxon>Lamiales</taxon>
        <taxon>Pedaliaceae</taxon>
        <taxon>Sesamum</taxon>
    </lineage>
</organism>
<dbReference type="Pfam" id="PF02519">
    <property type="entry name" value="Auxin_inducible"/>
    <property type="match status" value="1"/>
</dbReference>
<dbReference type="InterPro" id="IPR003676">
    <property type="entry name" value="SAUR_fam"/>
</dbReference>
<sequence>MGKIRSMLRRCKTLSRQLGRTLSSSSLRSKSTTDRYYQESWGVVDENVQGCEETCQESCGVVDENVQGCEEKTLSRQLGRTLSSNNLRSKSTRDRYYQESCGVVDENVQNCEETCQESWGVVDENVQGCEETYQTIFVGSSRRRYVVSSKYLDHPLMNALIEKSTVETGQDGDPGIHVKCEVVLFDHLLWMLKNADPNLISDSLEELAELYVF</sequence>
<reference evidence="2" key="1">
    <citation type="submission" date="2020-06" db="EMBL/GenBank/DDBJ databases">
        <authorList>
            <person name="Li T."/>
            <person name="Hu X."/>
            <person name="Zhang T."/>
            <person name="Song X."/>
            <person name="Zhang H."/>
            <person name="Dai N."/>
            <person name="Sheng W."/>
            <person name="Hou X."/>
            <person name="Wei L."/>
        </authorList>
    </citation>
    <scope>NUCLEOTIDE SEQUENCE</scope>
    <source>
        <strain evidence="2">3651</strain>
        <tissue evidence="2">Leaf</tissue>
    </source>
</reference>
<dbReference type="Proteomes" id="UP001293254">
    <property type="component" value="Unassembled WGS sequence"/>
</dbReference>
<dbReference type="EMBL" id="JACGWO010000008">
    <property type="protein sequence ID" value="KAK4420584.1"/>
    <property type="molecule type" value="Genomic_DNA"/>
</dbReference>
<name>A0AAE1XZP4_9LAMI</name>